<sequence length="144" mass="15765">MPIITMLNNNNIDHPPTKLLNCQPLGIDHHPASNNHLSVNPSTLASPAMVLLLVFNINNDLPTLPDPSTSFSTSMKTRPPQHLVFSISEDLPIPSSSFSVSTMAHPLPPPHFNINNDPPILPPHFHINNDLPIPIPTTSFPCQQ</sequence>
<gene>
    <name evidence="1" type="ORF">BDQ12DRAFT_729794</name>
</gene>
<protein>
    <submittedName>
        <fullName evidence="1">Uncharacterized protein</fullName>
    </submittedName>
</protein>
<proteinExistence type="predicted"/>
<evidence type="ECO:0000313" key="1">
    <source>
        <dbReference type="EMBL" id="TFK31181.1"/>
    </source>
</evidence>
<dbReference type="AlphaFoldDB" id="A0A5C3LR44"/>
<reference evidence="1 2" key="1">
    <citation type="journal article" date="2019" name="Nat. Ecol. Evol.">
        <title>Megaphylogeny resolves global patterns of mushroom evolution.</title>
        <authorList>
            <person name="Varga T."/>
            <person name="Krizsan K."/>
            <person name="Foldi C."/>
            <person name="Dima B."/>
            <person name="Sanchez-Garcia M."/>
            <person name="Sanchez-Ramirez S."/>
            <person name="Szollosi G.J."/>
            <person name="Szarkandi J.G."/>
            <person name="Papp V."/>
            <person name="Albert L."/>
            <person name="Andreopoulos W."/>
            <person name="Angelini C."/>
            <person name="Antonin V."/>
            <person name="Barry K.W."/>
            <person name="Bougher N.L."/>
            <person name="Buchanan P."/>
            <person name="Buyck B."/>
            <person name="Bense V."/>
            <person name="Catcheside P."/>
            <person name="Chovatia M."/>
            <person name="Cooper J."/>
            <person name="Damon W."/>
            <person name="Desjardin D."/>
            <person name="Finy P."/>
            <person name="Geml J."/>
            <person name="Haridas S."/>
            <person name="Hughes K."/>
            <person name="Justo A."/>
            <person name="Karasinski D."/>
            <person name="Kautmanova I."/>
            <person name="Kiss B."/>
            <person name="Kocsube S."/>
            <person name="Kotiranta H."/>
            <person name="LaButti K.M."/>
            <person name="Lechner B.E."/>
            <person name="Liimatainen K."/>
            <person name="Lipzen A."/>
            <person name="Lukacs Z."/>
            <person name="Mihaltcheva S."/>
            <person name="Morgado L.N."/>
            <person name="Niskanen T."/>
            <person name="Noordeloos M.E."/>
            <person name="Ohm R.A."/>
            <person name="Ortiz-Santana B."/>
            <person name="Ovrebo C."/>
            <person name="Racz N."/>
            <person name="Riley R."/>
            <person name="Savchenko A."/>
            <person name="Shiryaev A."/>
            <person name="Soop K."/>
            <person name="Spirin V."/>
            <person name="Szebenyi C."/>
            <person name="Tomsovsky M."/>
            <person name="Tulloss R.E."/>
            <person name="Uehling J."/>
            <person name="Grigoriev I.V."/>
            <person name="Vagvolgyi C."/>
            <person name="Papp T."/>
            <person name="Martin F.M."/>
            <person name="Miettinen O."/>
            <person name="Hibbett D.S."/>
            <person name="Nagy L.G."/>
        </authorList>
    </citation>
    <scope>NUCLEOTIDE SEQUENCE [LARGE SCALE GENOMIC DNA]</scope>
    <source>
        <strain evidence="1 2">CBS 166.37</strain>
    </source>
</reference>
<dbReference type="EMBL" id="ML213844">
    <property type="protein sequence ID" value="TFK31181.1"/>
    <property type="molecule type" value="Genomic_DNA"/>
</dbReference>
<dbReference type="Proteomes" id="UP000308652">
    <property type="component" value="Unassembled WGS sequence"/>
</dbReference>
<evidence type="ECO:0000313" key="2">
    <source>
        <dbReference type="Proteomes" id="UP000308652"/>
    </source>
</evidence>
<keyword evidence="2" id="KW-1185">Reference proteome</keyword>
<name>A0A5C3LR44_9AGAR</name>
<organism evidence="1 2">
    <name type="scientific">Crucibulum laeve</name>
    <dbReference type="NCBI Taxonomy" id="68775"/>
    <lineage>
        <taxon>Eukaryota</taxon>
        <taxon>Fungi</taxon>
        <taxon>Dikarya</taxon>
        <taxon>Basidiomycota</taxon>
        <taxon>Agaricomycotina</taxon>
        <taxon>Agaricomycetes</taxon>
        <taxon>Agaricomycetidae</taxon>
        <taxon>Agaricales</taxon>
        <taxon>Agaricineae</taxon>
        <taxon>Nidulariaceae</taxon>
        <taxon>Crucibulum</taxon>
    </lineage>
</organism>
<accession>A0A5C3LR44</accession>